<dbReference type="PROSITE" id="PS00211">
    <property type="entry name" value="ABC_TRANSPORTER_1"/>
    <property type="match status" value="1"/>
</dbReference>
<dbReference type="GO" id="GO:0016887">
    <property type="term" value="F:ATP hydrolysis activity"/>
    <property type="evidence" value="ECO:0007669"/>
    <property type="project" value="InterPro"/>
</dbReference>
<evidence type="ECO:0000256" key="3">
    <source>
        <dbReference type="ARBA" id="ARBA00022741"/>
    </source>
</evidence>
<dbReference type="AlphaFoldDB" id="A0A511YYY8"/>
<dbReference type="InterPro" id="IPR050107">
    <property type="entry name" value="ABC_carbohydrate_import_ATPase"/>
</dbReference>
<dbReference type="SMART" id="SM00382">
    <property type="entry name" value="AAA"/>
    <property type="match status" value="2"/>
</dbReference>
<dbReference type="InterPro" id="IPR027417">
    <property type="entry name" value="P-loop_NTPase"/>
</dbReference>
<evidence type="ECO:0000259" key="5">
    <source>
        <dbReference type="PROSITE" id="PS50893"/>
    </source>
</evidence>
<dbReference type="GO" id="GO:0005524">
    <property type="term" value="F:ATP binding"/>
    <property type="evidence" value="ECO:0007669"/>
    <property type="project" value="UniProtKB-KW"/>
</dbReference>
<protein>
    <submittedName>
        <fullName evidence="6">Sugar ABC transporter ATP-binding protein</fullName>
    </submittedName>
</protein>
<dbReference type="Proteomes" id="UP000321484">
    <property type="component" value="Unassembled WGS sequence"/>
</dbReference>
<keyword evidence="1" id="KW-0813">Transport</keyword>
<dbReference type="InterPro" id="IPR003593">
    <property type="entry name" value="AAA+_ATPase"/>
</dbReference>
<keyword evidence="2" id="KW-0677">Repeat</keyword>
<dbReference type="InterPro" id="IPR017871">
    <property type="entry name" value="ABC_transporter-like_CS"/>
</dbReference>
<comment type="caution">
    <text evidence="6">The sequence shown here is derived from an EMBL/GenBank/DDBJ whole genome shotgun (WGS) entry which is preliminary data.</text>
</comment>
<dbReference type="PANTHER" id="PTHR43790">
    <property type="entry name" value="CARBOHYDRATE TRANSPORT ATP-BINDING PROTEIN MG119-RELATED"/>
    <property type="match status" value="1"/>
</dbReference>
<dbReference type="PROSITE" id="PS50893">
    <property type="entry name" value="ABC_TRANSPORTER_2"/>
    <property type="match status" value="2"/>
</dbReference>
<evidence type="ECO:0000256" key="1">
    <source>
        <dbReference type="ARBA" id="ARBA00022448"/>
    </source>
</evidence>
<sequence>MRMRGISVAFQGVPVLTDVDLTLYPGEVHSLMGENGAGKSSLVKVLAGVYARDAGTVEIDGETARIRSVADAQRAGIAAVHQDLGLCPNLTIGENVMLGNEPRGRWGIDWRRTHAVASATLAELGLEDLDSRRPLSSLSPAAQRLVGVARAMVAQPRVLVLDEPTSSLDVGEVAKLFGVVRRLREKGVAIVFVSHFLDQVYAISDRITILRDGRRVGEYLPDDLDPAELISTMFGKDIVGLQAISSQRKAHRREPTGPPVYRAAGVGRRGTIAPTNLELYPGEIVGLAGLRGSGRTELALLLGAAESRDSGQIVVAGRSTTFSSPRVALRQRVALLSDEGHDGGVVAELTVRENLLLPLQALRGWTRPLSRHEQQSVVTTYLESFSITPPDPDLKAKFLSGGNKRKLALAALLATRPRVLILDEPTMGADVASRVEILRHLAQAATEGVAVVFISSELEDVVRVSDRIVVLKDRRKIGELSNGPALSADTVIEMIAADGRELD</sequence>
<evidence type="ECO:0000313" key="6">
    <source>
        <dbReference type="EMBL" id="GEN80415.1"/>
    </source>
</evidence>
<feature type="domain" description="ABC transporter" evidence="5">
    <location>
        <begin position="255"/>
        <end position="498"/>
    </location>
</feature>
<dbReference type="CDD" id="cd03216">
    <property type="entry name" value="ABC_Carb_Monos_I"/>
    <property type="match status" value="1"/>
</dbReference>
<gene>
    <name evidence="6" type="ORF">AFE02nite_21490</name>
</gene>
<dbReference type="SUPFAM" id="SSF52540">
    <property type="entry name" value="P-loop containing nucleoside triphosphate hydrolases"/>
    <property type="match status" value="2"/>
</dbReference>
<keyword evidence="3" id="KW-0547">Nucleotide-binding</keyword>
<organism evidence="6 7">
    <name type="scientific">Actinotalea fermentans</name>
    <dbReference type="NCBI Taxonomy" id="43671"/>
    <lineage>
        <taxon>Bacteria</taxon>
        <taxon>Bacillati</taxon>
        <taxon>Actinomycetota</taxon>
        <taxon>Actinomycetes</taxon>
        <taxon>Micrococcales</taxon>
        <taxon>Cellulomonadaceae</taxon>
        <taxon>Actinotalea</taxon>
    </lineage>
</organism>
<proteinExistence type="predicted"/>
<evidence type="ECO:0000313" key="7">
    <source>
        <dbReference type="Proteomes" id="UP000321484"/>
    </source>
</evidence>
<accession>A0A511YYY8</accession>
<keyword evidence="7" id="KW-1185">Reference proteome</keyword>
<reference evidence="6 7" key="1">
    <citation type="submission" date="2019-07" db="EMBL/GenBank/DDBJ databases">
        <title>Whole genome shotgun sequence of Actinotalea fermentans NBRC 105374.</title>
        <authorList>
            <person name="Hosoyama A."/>
            <person name="Uohara A."/>
            <person name="Ohji S."/>
            <person name="Ichikawa N."/>
        </authorList>
    </citation>
    <scope>NUCLEOTIDE SEQUENCE [LARGE SCALE GENOMIC DNA]</scope>
    <source>
        <strain evidence="6 7">NBRC 105374</strain>
    </source>
</reference>
<dbReference type="EMBL" id="BJYK01000007">
    <property type="protein sequence ID" value="GEN80415.1"/>
    <property type="molecule type" value="Genomic_DNA"/>
</dbReference>
<evidence type="ECO:0000256" key="4">
    <source>
        <dbReference type="ARBA" id="ARBA00022840"/>
    </source>
</evidence>
<dbReference type="Gene3D" id="3.40.50.300">
    <property type="entry name" value="P-loop containing nucleotide triphosphate hydrolases"/>
    <property type="match status" value="2"/>
</dbReference>
<dbReference type="PANTHER" id="PTHR43790:SF9">
    <property type="entry name" value="GALACTOFURANOSE TRANSPORTER ATP-BINDING PROTEIN YTFR"/>
    <property type="match status" value="1"/>
</dbReference>
<evidence type="ECO:0000256" key="2">
    <source>
        <dbReference type="ARBA" id="ARBA00022737"/>
    </source>
</evidence>
<keyword evidence="4 6" id="KW-0067">ATP-binding</keyword>
<feature type="domain" description="ABC transporter" evidence="5">
    <location>
        <begin position="1"/>
        <end position="237"/>
    </location>
</feature>
<dbReference type="Pfam" id="PF00005">
    <property type="entry name" value="ABC_tran"/>
    <property type="match status" value="2"/>
</dbReference>
<name>A0A511YYY8_9CELL</name>
<dbReference type="InterPro" id="IPR003439">
    <property type="entry name" value="ABC_transporter-like_ATP-bd"/>
</dbReference>